<dbReference type="OrthoDB" id="7522752at2"/>
<gene>
    <name evidence="3" type="ORF">SAMN04488044_0924</name>
</gene>
<organism evidence="3 4">
    <name type="scientific">Cognatishimia maritima</name>
    <dbReference type="NCBI Taxonomy" id="870908"/>
    <lineage>
        <taxon>Bacteria</taxon>
        <taxon>Pseudomonadati</taxon>
        <taxon>Pseudomonadota</taxon>
        <taxon>Alphaproteobacteria</taxon>
        <taxon>Rhodobacterales</taxon>
        <taxon>Paracoccaceae</taxon>
        <taxon>Cognatishimia</taxon>
    </lineage>
</organism>
<keyword evidence="1" id="KW-0812">Transmembrane</keyword>
<dbReference type="Pfam" id="PF13400">
    <property type="entry name" value="Tad"/>
    <property type="match status" value="1"/>
</dbReference>
<dbReference type="InterPro" id="IPR036465">
    <property type="entry name" value="vWFA_dom_sf"/>
</dbReference>
<keyword evidence="1" id="KW-0472">Membrane</keyword>
<evidence type="ECO:0000256" key="1">
    <source>
        <dbReference type="SAM" id="Phobius"/>
    </source>
</evidence>
<reference evidence="4" key="1">
    <citation type="submission" date="2016-11" db="EMBL/GenBank/DDBJ databases">
        <authorList>
            <person name="Varghese N."/>
            <person name="Submissions S."/>
        </authorList>
    </citation>
    <scope>NUCLEOTIDE SEQUENCE [LARGE SCALE GENOMIC DNA]</scope>
    <source>
        <strain evidence="4">DSM 28223</strain>
    </source>
</reference>
<feature type="domain" description="Putative Flp pilus-assembly TadG-like N-terminal" evidence="2">
    <location>
        <begin position="29"/>
        <end position="74"/>
    </location>
</feature>
<name>A0A1M5KBI0_9RHOB</name>
<dbReference type="InterPro" id="IPR028087">
    <property type="entry name" value="Tad_N"/>
</dbReference>
<dbReference type="Gene3D" id="3.40.50.410">
    <property type="entry name" value="von Willebrand factor, type A domain"/>
    <property type="match status" value="1"/>
</dbReference>
<proteinExistence type="predicted"/>
<dbReference type="SUPFAM" id="SSF53300">
    <property type="entry name" value="vWA-like"/>
    <property type="match status" value="1"/>
</dbReference>
<evidence type="ECO:0000313" key="3">
    <source>
        <dbReference type="EMBL" id="SHG50216.1"/>
    </source>
</evidence>
<accession>A0A1M5KBI0</accession>
<sequence>MMAQAMCSEQKSGQDMRRTLRAFRRSEDGSMVFLSVFIFLIILLVGGIGVDMMSYHRDRAHLQMSLDNAVLAAADLSQPLDAESVVDDYLNSAGLGEYLTGTYVQEDPFEKTVSATIESNYVTQLMHLNGINSLDINVVSAAMERTPSTEISVVLDISGSMGVNNRLSLMQLASKRFISKSLERNVDPETGLVNDYHTSINVVPFAGQTNPGSTMFEELGGERFGTTTSENYFEVNEWGQDISNVVFWFDLDNDGFEDYSVKIDNFPDNDVDLFNKDDLDTYYLYALDYFAELFPDVLGDLSAPGETGGTSYFLGATIKGGIQPTTFFNEYGDPVDGPTEFRKTDEVVEFVDFYAQIVPNNESSCIEFQYNDFLTTGMPVGNGEQTPHFVNWDFDEVSQNWGWCPDDDMAIQYAQDDETKLHSFIDNIRLFDGTGTNYGMKYALATLDPASQPYFEYMNLKGEVPDAYKNRPLGWDADDSSKFIVLLTDGRTGAQVRPADELDTENNDTELDVRPAEDSVVESDQLENIELFLYQCELAKSQGVVVYTVALETSDVAAEEIRTCASSESHFFEVTGEELVDTFVSIASSIQRLRLIQ</sequence>
<protein>
    <submittedName>
        <fullName evidence="3">Flp pilus assembly protein TadG</fullName>
    </submittedName>
</protein>
<evidence type="ECO:0000259" key="2">
    <source>
        <dbReference type="Pfam" id="PF13400"/>
    </source>
</evidence>
<dbReference type="Proteomes" id="UP000184211">
    <property type="component" value="Unassembled WGS sequence"/>
</dbReference>
<keyword evidence="4" id="KW-1185">Reference proteome</keyword>
<evidence type="ECO:0000313" key="4">
    <source>
        <dbReference type="Proteomes" id="UP000184211"/>
    </source>
</evidence>
<keyword evidence="1" id="KW-1133">Transmembrane helix</keyword>
<feature type="transmembrane region" description="Helical" evidence="1">
    <location>
        <begin position="31"/>
        <end position="50"/>
    </location>
</feature>
<dbReference type="STRING" id="870908.SAMN04488044_0924"/>
<dbReference type="RefSeq" id="WP_084604690.1">
    <property type="nucleotide sequence ID" value="NZ_FQWM01000001.1"/>
</dbReference>
<dbReference type="AlphaFoldDB" id="A0A1M5KBI0"/>
<dbReference type="EMBL" id="FQWM01000001">
    <property type="protein sequence ID" value="SHG50216.1"/>
    <property type="molecule type" value="Genomic_DNA"/>
</dbReference>